<dbReference type="GO" id="GO:0046503">
    <property type="term" value="P:glycerolipid catabolic process"/>
    <property type="evidence" value="ECO:0007669"/>
    <property type="project" value="TreeGrafter"/>
</dbReference>
<organism evidence="2 3">
    <name type="scientific">Clostridium bornimense</name>
    <dbReference type="NCBI Taxonomy" id="1216932"/>
    <lineage>
        <taxon>Bacteria</taxon>
        <taxon>Bacillati</taxon>
        <taxon>Bacillota</taxon>
        <taxon>Clostridia</taxon>
        <taxon>Eubacteriales</taxon>
        <taxon>Clostridiaceae</taxon>
        <taxon>Clostridium</taxon>
    </lineage>
</organism>
<keyword evidence="2" id="KW-0378">Hydrolase</keyword>
<dbReference type="Gene3D" id="3.40.50.1820">
    <property type="entry name" value="alpha/beta hydrolase"/>
    <property type="match status" value="1"/>
</dbReference>
<proteinExistence type="predicted"/>
<evidence type="ECO:0000259" key="1">
    <source>
        <dbReference type="Pfam" id="PF00561"/>
    </source>
</evidence>
<dbReference type="Proteomes" id="UP000019426">
    <property type="component" value="Chromosome M2/40_rep1"/>
</dbReference>
<dbReference type="AlphaFoldDB" id="W6SFR4"/>
<evidence type="ECO:0000313" key="2">
    <source>
        <dbReference type="EMBL" id="CDM68530.1"/>
    </source>
</evidence>
<dbReference type="HOGENOM" id="CLU_020336_0_0_9"/>
<dbReference type="eggNOG" id="COG2021">
    <property type="taxonomic scope" value="Bacteria"/>
</dbReference>
<reference evidence="2 3" key="1">
    <citation type="submission" date="2013-11" db="EMBL/GenBank/DDBJ databases">
        <title>Complete genome sequence of Clostridum sp. M2/40.</title>
        <authorList>
            <person name="Wibberg D."/>
            <person name="Puehler A."/>
            <person name="Schlueter A."/>
        </authorList>
    </citation>
    <scope>NUCLEOTIDE SEQUENCE [LARGE SCALE GENOMIC DNA]</scope>
    <source>
        <strain evidence="3">M2/40</strain>
    </source>
</reference>
<dbReference type="PATRIC" id="fig|1216932.3.peg.1366"/>
<protein>
    <submittedName>
        <fullName evidence="2">Putative hydrolases</fullName>
    </submittedName>
</protein>
<dbReference type="EMBL" id="HG917868">
    <property type="protein sequence ID" value="CDM68530.1"/>
    <property type="molecule type" value="Genomic_DNA"/>
</dbReference>
<dbReference type="InterPro" id="IPR050471">
    <property type="entry name" value="AB_hydrolase"/>
</dbReference>
<dbReference type="GO" id="GO:0004806">
    <property type="term" value="F:triacylglycerol lipase activity"/>
    <property type="evidence" value="ECO:0007669"/>
    <property type="project" value="TreeGrafter"/>
</dbReference>
<dbReference type="Pfam" id="PF00561">
    <property type="entry name" value="Abhydrolase_1"/>
    <property type="match status" value="1"/>
</dbReference>
<dbReference type="InterPro" id="IPR029058">
    <property type="entry name" value="AB_hydrolase_fold"/>
</dbReference>
<keyword evidence="3" id="KW-1185">Reference proteome</keyword>
<feature type="domain" description="AB hydrolase-1" evidence="1">
    <location>
        <begin position="37"/>
        <end position="275"/>
    </location>
</feature>
<dbReference type="PANTHER" id="PTHR43433:SF5">
    <property type="entry name" value="AB HYDROLASE-1 DOMAIN-CONTAINING PROTEIN"/>
    <property type="match status" value="1"/>
</dbReference>
<dbReference type="STRING" id="1216932.CM240_1371"/>
<accession>W6SFR4</accession>
<dbReference type="RefSeq" id="WP_211101838.1">
    <property type="nucleotide sequence ID" value="NZ_HG917868.1"/>
</dbReference>
<dbReference type="PANTHER" id="PTHR43433">
    <property type="entry name" value="HYDROLASE, ALPHA/BETA FOLD FAMILY PROTEIN"/>
    <property type="match status" value="1"/>
</dbReference>
<dbReference type="KEGG" id="clt:CM240_1371"/>
<dbReference type="InterPro" id="IPR000073">
    <property type="entry name" value="AB_hydrolase_1"/>
</dbReference>
<dbReference type="PRINTS" id="PR00111">
    <property type="entry name" value="ABHYDROLASE"/>
</dbReference>
<sequence>MIISDESKKVVIFMTEKIIHFNNVHICTESFGDINNPTILLIMGATASMIYWEEDFCKRLSNKGFHVIRYDNRDTGKSITYAYGHPEYTFEDLADDAIEVLDAYKVDKAHIVGMSMGGIITQIIALKHPDRVLTISLIMTSNFDSNLPKKDSKVTEALGELKIKNWQDKDEVIECFIKKSKVLVGSKNIFDEEKIRRLNEEEFNRASNLQSIDNHGFIRGWGLYLSRTSEINVPTLVIHGTEDPIIPYEHGVYLSEVIPNAVLVTLEGAGHELHYNDWDKIINAISKRVSSFITEI</sequence>
<dbReference type="SUPFAM" id="SSF53474">
    <property type="entry name" value="alpha/beta-Hydrolases"/>
    <property type="match status" value="1"/>
</dbReference>
<name>W6SFR4_9CLOT</name>
<gene>
    <name evidence="2" type="ORF">CM240_1371</name>
</gene>
<evidence type="ECO:0000313" key="3">
    <source>
        <dbReference type="Proteomes" id="UP000019426"/>
    </source>
</evidence>